<gene>
    <name evidence="1" type="ORF">Lboz_3158</name>
</gene>
<reference evidence="1 2" key="1">
    <citation type="submission" date="2015-11" db="EMBL/GenBank/DDBJ databases">
        <title>Genomic analysis of 38 Legionella species identifies large and diverse effector repertoires.</title>
        <authorList>
            <person name="Burstein D."/>
            <person name="Amaro F."/>
            <person name="Zusman T."/>
            <person name="Lifshitz Z."/>
            <person name="Cohen O."/>
            <person name="Gilbert J.A."/>
            <person name="Pupko T."/>
            <person name="Shuman H.A."/>
            <person name="Segal G."/>
        </authorList>
    </citation>
    <scope>NUCLEOTIDE SEQUENCE [LARGE SCALE GENOMIC DNA]</scope>
    <source>
        <strain evidence="1 2">WIGA</strain>
    </source>
</reference>
<name>A0A0W0RF31_LEGBO</name>
<dbReference type="Proteomes" id="UP000054695">
    <property type="component" value="Unassembled WGS sequence"/>
</dbReference>
<evidence type="ECO:0000313" key="1">
    <source>
        <dbReference type="EMBL" id="KTC69642.1"/>
    </source>
</evidence>
<dbReference type="RefSeq" id="WP_058460702.1">
    <property type="nucleotide sequence ID" value="NZ_CAAAIY010000007.1"/>
</dbReference>
<protein>
    <submittedName>
        <fullName evidence="1">Dot/Icm T4SS effector</fullName>
    </submittedName>
</protein>
<keyword evidence="2" id="KW-1185">Reference proteome</keyword>
<evidence type="ECO:0000313" key="2">
    <source>
        <dbReference type="Proteomes" id="UP000054695"/>
    </source>
</evidence>
<dbReference type="PATRIC" id="fig|447.4.peg.3373"/>
<dbReference type="OrthoDB" id="5653025at2"/>
<accession>A0A0W0RF31</accession>
<dbReference type="AlphaFoldDB" id="A0A0W0RF31"/>
<sequence length="473" mass="54605">MPKIKIASIDWDGCLSHASYQTAVKADFHNKPEERRKFPDLCIEHNPLLINKLKELGINKIMVGSNRQDIRGDSSDTYVREKETIYQTGSSYPNLQEIATHIGAEFDTFLLGDLYSGLEPGATHKAAIALQKDYNYPPDFKCATEGKKVSEWEFEKNKISLIYAQIQKLALQHPNDEVEYTFFDDRKEILEAIENFFRANPEMIPGNVKIKTYRYYNTVESKDRNDSVMKLEERETLESNPTVKANPNYDLTLRLWAHKSMDQTKQGQLVATPELYAALREAHDTVVETPRVEVHKIAREAKALELKNAVFKFEETYPGYGKIAEKVQEILVDKSSSKKFGGASDWADLRNNLIKLYQDAWDRELKKGKLTTGYSAVLRDITRELSANYPDILKNVKESLRFEYERQALEQNSGPYHHGQLHMFLQEDFEKDWNKFTGANASLFQRFAKTIVQQFKKPPEEESDQERENVGLH</sequence>
<organism evidence="1 2">
    <name type="scientific">Legionella bozemanae</name>
    <name type="common">Fluoribacter bozemanae</name>
    <dbReference type="NCBI Taxonomy" id="447"/>
    <lineage>
        <taxon>Bacteria</taxon>
        <taxon>Pseudomonadati</taxon>
        <taxon>Pseudomonadota</taxon>
        <taxon>Gammaproteobacteria</taxon>
        <taxon>Legionellales</taxon>
        <taxon>Legionellaceae</taxon>
        <taxon>Legionella</taxon>
    </lineage>
</organism>
<comment type="caution">
    <text evidence="1">The sequence shown here is derived from an EMBL/GenBank/DDBJ whole genome shotgun (WGS) entry which is preliminary data.</text>
</comment>
<proteinExistence type="predicted"/>
<dbReference type="EMBL" id="LNXU01000045">
    <property type="protein sequence ID" value="KTC69642.1"/>
    <property type="molecule type" value="Genomic_DNA"/>
</dbReference>